<reference evidence="1" key="1">
    <citation type="submission" date="2021-02" db="EMBL/GenBank/DDBJ databases">
        <authorList>
            <person name="Nowell W R."/>
        </authorList>
    </citation>
    <scope>NUCLEOTIDE SEQUENCE</scope>
</reference>
<protein>
    <submittedName>
        <fullName evidence="1">Uncharacterized protein</fullName>
    </submittedName>
</protein>
<proteinExistence type="predicted"/>
<dbReference type="AlphaFoldDB" id="A0A8S3GFI4"/>
<sequence>MNGNFDLNQTLEQSTYILEKILIPLLPCRLIINKVYTCKSCESTIKVRCIITSIPVHVSKNGLYLERDLFDFFDQATSDLHCSTCKKSTIRHIE</sequence>
<name>A0A8S3GFI4_9BILA</name>
<accession>A0A8S3GFI4</accession>
<evidence type="ECO:0000313" key="2">
    <source>
        <dbReference type="Proteomes" id="UP000681967"/>
    </source>
</evidence>
<dbReference type="EMBL" id="CAJOBH010266075">
    <property type="protein sequence ID" value="CAF5161046.1"/>
    <property type="molecule type" value="Genomic_DNA"/>
</dbReference>
<dbReference type="Proteomes" id="UP000681967">
    <property type="component" value="Unassembled WGS sequence"/>
</dbReference>
<evidence type="ECO:0000313" key="1">
    <source>
        <dbReference type="EMBL" id="CAF5161046.1"/>
    </source>
</evidence>
<organism evidence="1 2">
    <name type="scientific">Rotaria magnacalcarata</name>
    <dbReference type="NCBI Taxonomy" id="392030"/>
    <lineage>
        <taxon>Eukaryota</taxon>
        <taxon>Metazoa</taxon>
        <taxon>Spiralia</taxon>
        <taxon>Gnathifera</taxon>
        <taxon>Rotifera</taxon>
        <taxon>Eurotatoria</taxon>
        <taxon>Bdelloidea</taxon>
        <taxon>Philodinida</taxon>
        <taxon>Philodinidae</taxon>
        <taxon>Rotaria</taxon>
    </lineage>
</organism>
<feature type="non-terminal residue" evidence="1">
    <location>
        <position position="1"/>
    </location>
</feature>
<comment type="caution">
    <text evidence="1">The sequence shown here is derived from an EMBL/GenBank/DDBJ whole genome shotgun (WGS) entry which is preliminary data.</text>
</comment>
<gene>
    <name evidence="1" type="ORF">BYL167_LOCUS74579</name>
</gene>